<evidence type="ECO:0000313" key="2">
    <source>
        <dbReference type="EMBL" id="QEJ99092.1"/>
    </source>
</evidence>
<evidence type="ECO:0000313" key="1">
    <source>
        <dbReference type="EMBL" id="QEJ99086.1"/>
    </source>
</evidence>
<name>A0AAE6M9E2_TREPH</name>
<protein>
    <submittedName>
        <fullName evidence="2">Uncharacterized protein</fullName>
    </submittedName>
</protein>
<organism evidence="2 3">
    <name type="scientific">Treponema phagedenis</name>
    <dbReference type="NCBI Taxonomy" id="162"/>
    <lineage>
        <taxon>Bacteria</taxon>
        <taxon>Pseudomonadati</taxon>
        <taxon>Spirochaetota</taxon>
        <taxon>Spirochaetia</taxon>
        <taxon>Spirochaetales</taxon>
        <taxon>Treponemataceae</taxon>
        <taxon>Treponema</taxon>
    </lineage>
</organism>
<sequence length="215" mass="26037">MTVKEIIAEINNVEIDITHFMSIYKTENIVSNYYDWNYKDVIAHLFEWIAFSKDKLNAIVHNQDFQEVSNIDIFNEQNYVKNKNRQIAELQNDIIVELNEYKNIVLLYSDADLQRKDLPTGFSFELWRYMVMDIGIHPIMHLLYYLLKTKKYELFFRLCEKYHELFCRYSDGKLEVYSFNEYIEDNKKFTENMKELGMQYQNNDMIHLILKANNI</sequence>
<dbReference type="AlphaFoldDB" id="A0AAE6M9E2"/>
<dbReference type="EMBL" id="CP042817">
    <property type="protein sequence ID" value="QEJ99092.1"/>
    <property type="molecule type" value="Genomic_DNA"/>
</dbReference>
<dbReference type="Proteomes" id="UP000323594">
    <property type="component" value="Chromosome"/>
</dbReference>
<dbReference type="RefSeq" id="WP_148879227.1">
    <property type="nucleotide sequence ID" value="NZ_CP042813.1"/>
</dbReference>
<reference evidence="2 3" key="1">
    <citation type="submission" date="2019-08" db="EMBL/GenBank/DDBJ databases">
        <authorList>
            <person name="Kuhnert P."/>
        </authorList>
    </citation>
    <scope>NUCLEOTIDE SEQUENCE [LARGE SCALE GENOMIC DNA]</scope>
    <source>
        <strain evidence="2 3">B36.5</strain>
    </source>
</reference>
<gene>
    <name evidence="1" type="ORF">FUT82_14515</name>
    <name evidence="2" type="ORF">FUT82_14550</name>
</gene>
<evidence type="ECO:0000313" key="3">
    <source>
        <dbReference type="Proteomes" id="UP000323594"/>
    </source>
</evidence>
<dbReference type="EMBL" id="CP042817">
    <property type="protein sequence ID" value="QEJ99086.1"/>
    <property type="molecule type" value="Genomic_DNA"/>
</dbReference>
<dbReference type="InterPro" id="IPR034660">
    <property type="entry name" value="DinB/YfiT-like"/>
</dbReference>
<proteinExistence type="predicted"/>
<accession>A0AAE6M9E2</accession>
<dbReference type="Gene3D" id="1.20.120.450">
    <property type="entry name" value="dinb family like domain"/>
    <property type="match status" value="1"/>
</dbReference>